<dbReference type="PANTHER" id="PTHR30289:SF1">
    <property type="entry name" value="PEBP (PHOSPHATIDYLETHANOLAMINE-BINDING PROTEIN) FAMILY PROTEIN"/>
    <property type="match status" value="1"/>
</dbReference>
<reference evidence="1" key="1">
    <citation type="submission" date="2024-07" db="EMBL/GenBank/DDBJ databases">
        <authorList>
            <person name="Biller S.J."/>
        </authorList>
    </citation>
    <scope>NUCLEOTIDE SEQUENCE</scope>
    <source>
        <strain evidence="1">WC2409</strain>
    </source>
</reference>
<name>A0AB39W6B5_9FLAO</name>
<sequence>MSTTINTSLRIKSSSFKNNSAIPSKYCCDGLNINPELSIGDLPENAKSLAIIVKDPDAKNGDYCHWIVWDVDPKTSIKENSSPGIEGRNSKGMNKYAGPCPPMGIHHYHFQVYALDTKLSYLPPSSNEKELKVAMKNHIIAKGELIGLYKKMDAH</sequence>
<dbReference type="InterPro" id="IPR008914">
    <property type="entry name" value="PEBP"/>
</dbReference>
<dbReference type="PANTHER" id="PTHR30289">
    <property type="entry name" value="UNCHARACTERIZED PROTEIN YBCL-RELATED"/>
    <property type="match status" value="1"/>
</dbReference>
<dbReference type="Pfam" id="PF01161">
    <property type="entry name" value="PBP"/>
    <property type="match status" value="1"/>
</dbReference>
<dbReference type="Gene3D" id="3.90.280.10">
    <property type="entry name" value="PEBP-like"/>
    <property type="match status" value="1"/>
</dbReference>
<evidence type="ECO:0000313" key="1">
    <source>
        <dbReference type="EMBL" id="XDU96041.1"/>
    </source>
</evidence>
<dbReference type="GO" id="GO:0004860">
    <property type="term" value="F:protein kinase inhibitor activity"/>
    <property type="evidence" value="ECO:0007669"/>
    <property type="project" value="UniProtKB-KW"/>
</dbReference>
<dbReference type="SUPFAM" id="SSF49777">
    <property type="entry name" value="PEBP-like"/>
    <property type="match status" value="1"/>
</dbReference>
<dbReference type="AlphaFoldDB" id="A0AB39W6B5"/>
<dbReference type="RefSeq" id="WP_369753380.1">
    <property type="nucleotide sequence ID" value="NZ_CP165625.1"/>
</dbReference>
<accession>A0AB39W6B5</accession>
<dbReference type="InterPro" id="IPR005247">
    <property type="entry name" value="YbhB_YbcL/LppC-like"/>
</dbReference>
<proteinExistence type="predicted"/>
<organism evidence="1">
    <name type="scientific">Flavobacterium sp. WC2409</name>
    <dbReference type="NCBI Taxonomy" id="3234139"/>
    <lineage>
        <taxon>Bacteria</taxon>
        <taxon>Pseudomonadati</taxon>
        <taxon>Bacteroidota</taxon>
        <taxon>Flavobacteriia</taxon>
        <taxon>Flavobacteriales</taxon>
        <taxon>Flavobacteriaceae</taxon>
        <taxon>Flavobacterium</taxon>
    </lineage>
</organism>
<dbReference type="InterPro" id="IPR036610">
    <property type="entry name" value="PEBP-like_sf"/>
</dbReference>
<keyword evidence="1" id="KW-0649">Protein kinase inhibitor</keyword>
<protein>
    <submittedName>
        <fullName evidence="1">YbhB/YbcL family Raf kinase inhibitor-like protein</fullName>
    </submittedName>
</protein>
<gene>
    <name evidence="1" type="ORF">AB3G34_02795</name>
</gene>
<dbReference type="CDD" id="cd00865">
    <property type="entry name" value="PEBP_bact_arch"/>
    <property type="match status" value="1"/>
</dbReference>
<dbReference type="NCBIfam" id="TIGR00481">
    <property type="entry name" value="YbhB/YbcL family Raf kinase inhibitor-like protein"/>
    <property type="match status" value="1"/>
</dbReference>
<dbReference type="EMBL" id="CP165625">
    <property type="protein sequence ID" value="XDU96041.1"/>
    <property type="molecule type" value="Genomic_DNA"/>
</dbReference>